<dbReference type="GO" id="GO:0006508">
    <property type="term" value="P:proteolysis"/>
    <property type="evidence" value="ECO:0007669"/>
    <property type="project" value="InterPro"/>
</dbReference>
<evidence type="ECO:0000259" key="2">
    <source>
        <dbReference type="Pfam" id="PF04389"/>
    </source>
</evidence>
<evidence type="ECO:0000313" key="4">
    <source>
        <dbReference type="Proteomes" id="UP000245762"/>
    </source>
</evidence>
<comment type="caution">
    <text evidence="3">The sequence shown here is derived from an EMBL/GenBank/DDBJ whole genome shotgun (WGS) entry which is preliminary data.</text>
</comment>
<dbReference type="InterPro" id="IPR045175">
    <property type="entry name" value="M28_fam"/>
</dbReference>
<evidence type="ECO:0000313" key="3">
    <source>
        <dbReference type="EMBL" id="PWL37270.1"/>
    </source>
</evidence>
<dbReference type="CDD" id="cd03877">
    <property type="entry name" value="M28_like"/>
    <property type="match status" value="1"/>
</dbReference>
<organism evidence="3 4">
    <name type="scientific">Flagellimonas aquimarina</name>
    <dbReference type="NCBI Taxonomy" id="2201895"/>
    <lineage>
        <taxon>Bacteria</taxon>
        <taxon>Pseudomonadati</taxon>
        <taxon>Bacteroidota</taxon>
        <taxon>Flavobacteriia</taxon>
        <taxon>Flavobacteriales</taxon>
        <taxon>Flavobacteriaceae</taxon>
        <taxon>Flagellimonas</taxon>
    </lineage>
</organism>
<accession>A0A316LB07</accession>
<dbReference type="Gene3D" id="3.40.630.10">
    <property type="entry name" value="Zn peptidases"/>
    <property type="match status" value="1"/>
</dbReference>
<reference evidence="3 4" key="1">
    <citation type="submission" date="2018-05" db="EMBL/GenBank/DDBJ databases">
        <title>Complete genome sequence of Flagellimonas aquimarina ECD12 isolated from seaweed Ecklonia cava.</title>
        <authorList>
            <person name="Choi S."/>
            <person name="Seong C."/>
        </authorList>
    </citation>
    <scope>NUCLEOTIDE SEQUENCE [LARGE SCALE GENOMIC DNA]</scope>
    <source>
        <strain evidence="3 4">ECD12</strain>
    </source>
</reference>
<dbReference type="EMBL" id="QGEG01000007">
    <property type="protein sequence ID" value="PWL37270.1"/>
    <property type="molecule type" value="Genomic_DNA"/>
</dbReference>
<dbReference type="PROSITE" id="PS51257">
    <property type="entry name" value="PROKAR_LIPOPROTEIN"/>
    <property type="match status" value="1"/>
</dbReference>
<sequence>MRKVLSFFSIALILSCGSTQIVETTTVSPSAGPSGPEGVKGSVVEEVSEIKASGDSEAEFTNAKQIGTLMNYLASDDLKGRDSGSEGIEMAAKYIKNHFKSNGVAPYFKSYRDTLSNYKKTSYNVVGVVEGNDPILKNEYILIGAHYDHIGIITIDKGDAIANGANDNASGTATVMELARYFGTKKTNKRSLIFALFSAEEKGLLGSEHLAKKLKAQNLNLYTMLNFEMTGVPLRGKDYLVYITGYKKSNLAEVSNVYAKEKLVGFLPTAREYSLFQRSDNYPFHTEFGVPSHTYCTFDFTNFDHYHKVGDEISLMDFDHMAILVNKMLPVIEGISNASEQEIKVN</sequence>
<dbReference type="AlphaFoldDB" id="A0A316LB07"/>
<keyword evidence="4" id="KW-1185">Reference proteome</keyword>
<name>A0A316LB07_9FLAO</name>
<feature type="domain" description="Peptidase M28" evidence="2">
    <location>
        <begin position="124"/>
        <end position="320"/>
    </location>
</feature>
<proteinExistence type="predicted"/>
<dbReference type="RefSeq" id="WP_109665756.1">
    <property type="nucleotide sequence ID" value="NZ_QGEG01000007.1"/>
</dbReference>
<dbReference type="PANTHER" id="PTHR12147:SF26">
    <property type="entry name" value="PEPTIDASE M28 DOMAIN-CONTAINING PROTEIN"/>
    <property type="match status" value="1"/>
</dbReference>
<evidence type="ECO:0000256" key="1">
    <source>
        <dbReference type="SAM" id="SignalP"/>
    </source>
</evidence>
<gene>
    <name evidence="3" type="ORF">DKG77_16705</name>
</gene>
<dbReference type="GO" id="GO:0008235">
    <property type="term" value="F:metalloexopeptidase activity"/>
    <property type="evidence" value="ECO:0007669"/>
    <property type="project" value="InterPro"/>
</dbReference>
<feature type="signal peptide" evidence="1">
    <location>
        <begin position="1"/>
        <end position="21"/>
    </location>
</feature>
<dbReference type="Proteomes" id="UP000245762">
    <property type="component" value="Unassembled WGS sequence"/>
</dbReference>
<protein>
    <submittedName>
        <fullName evidence="3">Peptidase M28</fullName>
    </submittedName>
</protein>
<dbReference type="InterPro" id="IPR007484">
    <property type="entry name" value="Peptidase_M28"/>
</dbReference>
<keyword evidence="1" id="KW-0732">Signal</keyword>
<dbReference type="SUPFAM" id="SSF53187">
    <property type="entry name" value="Zn-dependent exopeptidases"/>
    <property type="match status" value="1"/>
</dbReference>
<dbReference type="OrthoDB" id="9764939at2"/>
<feature type="chain" id="PRO_5016366039" evidence="1">
    <location>
        <begin position="22"/>
        <end position="346"/>
    </location>
</feature>
<dbReference type="Pfam" id="PF04389">
    <property type="entry name" value="Peptidase_M28"/>
    <property type="match status" value="1"/>
</dbReference>
<dbReference type="PANTHER" id="PTHR12147">
    <property type="entry name" value="METALLOPEPTIDASE M28 FAMILY MEMBER"/>
    <property type="match status" value="1"/>
</dbReference>